<reference evidence="2" key="2">
    <citation type="submission" date="2020-02" db="EMBL/GenBank/DDBJ databases">
        <title>Flavobacterium profundi sp. nov., isolated from a deep-sea seamount.</title>
        <authorList>
            <person name="Zhang D.-C."/>
        </authorList>
    </citation>
    <scope>NUCLEOTIDE SEQUENCE</scope>
    <source>
        <strain evidence="2">EC11</strain>
    </source>
</reference>
<keyword evidence="1" id="KW-0732">Signal</keyword>
<dbReference type="Proteomes" id="UP000817854">
    <property type="component" value="Unassembled WGS sequence"/>
</dbReference>
<evidence type="ECO:0000256" key="1">
    <source>
        <dbReference type="SAM" id="SignalP"/>
    </source>
</evidence>
<name>A0ABX0IUM4_9FLAO</name>
<dbReference type="EMBL" id="VEVQ02000009">
    <property type="protein sequence ID" value="NHN26845.1"/>
    <property type="molecule type" value="Genomic_DNA"/>
</dbReference>
<organism evidence="2 3">
    <name type="scientific">Flavobacterium jejuense</name>
    <dbReference type="NCBI Taxonomy" id="1544455"/>
    <lineage>
        <taxon>Bacteria</taxon>
        <taxon>Pseudomonadati</taxon>
        <taxon>Bacteroidota</taxon>
        <taxon>Flavobacteriia</taxon>
        <taxon>Flavobacteriales</taxon>
        <taxon>Flavobacteriaceae</taxon>
        <taxon>Flavobacterium</taxon>
    </lineage>
</organism>
<evidence type="ECO:0000313" key="2">
    <source>
        <dbReference type="EMBL" id="NHN26845.1"/>
    </source>
</evidence>
<gene>
    <name evidence="2" type="ORF">FIA58_014260</name>
</gene>
<reference evidence="2" key="1">
    <citation type="submission" date="2019-05" db="EMBL/GenBank/DDBJ databases">
        <authorList>
            <person name="Lianzixin W."/>
        </authorList>
    </citation>
    <scope>NUCLEOTIDE SEQUENCE</scope>
    <source>
        <strain evidence="2">EC11</strain>
    </source>
</reference>
<proteinExistence type="predicted"/>
<sequence>MKLFKYITLFTFLTVGIVNAQQFNFQTTSLTVLQKNKKGEWGKWSTPEPAKTIVKLDYDKNKIVIYSNVIQYYSIAEYLPKEVTKVDEINSYLCNNIDGFPLKISFIVRKDLKNKTQLYVYNEDYIFCYDIFEITK</sequence>
<comment type="caution">
    <text evidence="2">The sequence shown here is derived from an EMBL/GenBank/DDBJ whole genome shotgun (WGS) entry which is preliminary data.</text>
</comment>
<accession>A0ABX0IUM4</accession>
<protein>
    <submittedName>
        <fullName evidence="2">Uncharacterized protein</fullName>
    </submittedName>
</protein>
<evidence type="ECO:0000313" key="3">
    <source>
        <dbReference type="Proteomes" id="UP000817854"/>
    </source>
</evidence>
<dbReference type="RefSeq" id="WP_140963160.1">
    <property type="nucleotide sequence ID" value="NZ_VEVQ02000009.1"/>
</dbReference>
<feature type="chain" id="PRO_5045657041" evidence="1">
    <location>
        <begin position="21"/>
        <end position="136"/>
    </location>
</feature>
<keyword evidence="3" id="KW-1185">Reference proteome</keyword>
<feature type="signal peptide" evidence="1">
    <location>
        <begin position="1"/>
        <end position="20"/>
    </location>
</feature>